<feature type="region of interest" description="Interaction with DNA" evidence="10">
    <location>
        <begin position="165"/>
        <end position="170"/>
    </location>
</feature>
<dbReference type="PROSITE" id="PS00396">
    <property type="entry name" value="TOPO_IA_1"/>
    <property type="match status" value="1"/>
</dbReference>
<dbReference type="InterPro" id="IPR006171">
    <property type="entry name" value="TOPRIM_dom"/>
</dbReference>
<dbReference type="InterPro" id="IPR013826">
    <property type="entry name" value="Topo_IA_cen_sub3"/>
</dbReference>
<dbReference type="InterPro" id="IPR000380">
    <property type="entry name" value="Topo_IA"/>
</dbReference>
<evidence type="ECO:0000313" key="13">
    <source>
        <dbReference type="EMBL" id="HIU53894.1"/>
    </source>
</evidence>
<dbReference type="HAMAP" id="MF_00952">
    <property type="entry name" value="Topoisom_1_prok"/>
    <property type="match status" value="1"/>
</dbReference>
<evidence type="ECO:0000256" key="1">
    <source>
        <dbReference type="ARBA" id="ARBA00000213"/>
    </source>
</evidence>
<dbReference type="Gene3D" id="2.70.20.10">
    <property type="entry name" value="Topoisomerase I, domain 3"/>
    <property type="match status" value="1"/>
</dbReference>
<dbReference type="SUPFAM" id="SSF57783">
    <property type="entry name" value="Zinc beta-ribbon"/>
    <property type="match status" value="1"/>
</dbReference>
<dbReference type="PROSITE" id="PS52039">
    <property type="entry name" value="TOPO_IA_2"/>
    <property type="match status" value="1"/>
</dbReference>
<feature type="domain" description="Topo IA-type catalytic" evidence="12">
    <location>
        <begin position="131"/>
        <end position="559"/>
    </location>
</feature>
<feature type="site" description="Interaction with DNA" evidence="10">
    <location>
        <position position="491"/>
    </location>
</feature>
<evidence type="ECO:0000256" key="4">
    <source>
        <dbReference type="ARBA" id="ARBA00022771"/>
    </source>
</evidence>
<feature type="site" description="Interaction with DNA" evidence="10">
    <location>
        <position position="145"/>
    </location>
</feature>
<dbReference type="InterPro" id="IPR028612">
    <property type="entry name" value="Topoisom_1_IA"/>
</dbReference>
<keyword evidence="7 10" id="KW-0799">Topoisomerase</keyword>
<dbReference type="SMART" id="SM00493">
    <property type="entry name" value="TOPRIM"/>
    <property type="match status" value="1"/>
</dbReference>
<dbReference type="GO" id="GO:0003917">
    <property type="term" value="F:DNA topoisomerase type I (single strand cut, ATP-independent) activity"/>
    <property type="evidence" value="ECO:0007669"/>
    <property type="project" value="UniProtKB-UniRule"/>
</dbReference>
<dbReference type="NCBIfam" id="TIGR01051">
    <property type="entry name" value="topA_bact"/>
    <property type="match status" value="1"/>
</dbReference>
<dbReference type="GO" id="GO:0008270">
    <property type="term" value="F:zinc ion binding"/>
    <property type="evidence" value="ECO:0007669"/>
    <property type="project" value="UniProtKB-KW"/>
</dbReference>
<keyword evidence="6" id="KW-0460">Magnesium</keyword>
<dbReference type="CDD" id="cd03363">
    <property type="entry name" value="TOPRIM_TopoIA_TopoI"/>
    <property type="match status" value="1"/>
</dbReference>
<evidence type="ECO:0000256" key="7">
    <source>
        <dbReference type="ARBA" id="ARBA00023029"/>
    </source>
</evidence>
<reference evidence="13" key="2">
    <citation type="journal article" date="2021" name="PeerJ">
        <title>Extensive microbial diversity within the chicken gut microbiome revealed by metagenomics and culture.</title>
        <authorList>
            <person name="Gilroy R."/>
            <person name="Ravi A."/>
            <person name="Getino M."/>
            <person name="Pursley I."/>
            <person name="Horton D.L."/>
            <person name="Alikhan N.F."/>
            <person name="Baker D."/>
            <person name="Gharbi K."/>
            <person name="Hall N."/>
            <person name="Watson M."/>
            <person name="Adriaenssens E.M."/>
            <person name="Foster-Nyarko E."/>
            <person name="Jarju S."/>
            <person name="Secka A."/>
            <person name="Antonio M."/>
            <person name="Oren A."/>
            <person name="Chaudhuri R.R."/>
            <person name="La Ragione R."/>
            <person name="Hildebrand F."/>
            <person name="Pallen M.J."/>
        </authorList>
    </citation>
    <scope>NUCLEOTIDE SEQUENCE</scope>
    <source>
        <strain evidence="13">ChiW3-316</strain>
    </source>
</reference>
<feature type="active site" description="O-(5'-phospho-DNA)-tyrosine intermediate" evidence="10">
    <location>
        <position position="295"/>
    </location>
</feature>
<protein>
    <recommendedName>
        <fullName evidence="10">DNA topoisomerase 1</fullName>
        <ecNumber evidence="10">5.6.2.1</ecNumber>
    </recommendedName>
    <alternativeName>
        <fullName evidence="10">DNA topoisomerase I</fullName>
    </alternativeName>
</protein>
<feature type="site" description="Interaction with DNA" evidence="10">
    <location>
        <position position="142"/>
    </location>
</feature>
<dbReference type="InterPro" id="IPR013824">
    <property type="entry name" value="Topo_IA_cen_sub1"/>
</dbReference>
<comment type="caution">
    <text evidence="10">Lacks conserved residue(s) required for the propagation of feature annotation.</text>
</comment>
<evidence type="ECO:0000256" key="10">
    <source>
        <dbReference type="HAMAP-Rule" id="MF_00952"/>
    </source>
</evidence>
<dbReference type="InterPro" id="IPR005733">
    <property type="entry name" value="TopoI_bac-type"/>
</dbReference>
<evidence type="ECO:0000256" key="6">
    <source>
        <dbReference type="ARBA" id="ARBA00022842"/>
    </source>
</evidence>
<dbReference type="AlphaFoldDB" id="A0A9D1M580"/>
<feature type="site" description="Interaction with DNA" evidence="10">
    <location>
        <position position="297"/>
    </location>
</feature>
<dbReference type="Pfam" id="PF01751">
    <property type="entry name" value="Toprim"/>
    <property type="match status" value="1"/>
</dbReference>
<reference evidence="13" key="1">
    <citation type="submission" date="2020-10" db="EMBL/GenBank/DDBJ databases">
        <authorList>
            <person name="Gilroy R."/>
        </authorList>
    </citation>
    <scope>NUCLEOTIDE SEQUENCE</scope>
    <source>
        <strain evidence="13">ChiW3-316</strain>
    </source>
</reference>
<dbReference type="InterPro" id="IPR023405">
    <property type="entry name" value="Topo_IA_core_domain"/>
</dbReference>
<dbReference type="Gene3D" id="3.30.65.10">
    <property type="entry name" value="Bacterial Topoisomerase I, domain 1"/>
    <property type="match status" value="1"/>
</dbReference>
<keyword evidence="4" id="KW-0863">Zinc-finger</keyword>
<dbReference type="Pfam" id="PF01131">
    <property type="entry name" value="Topoisom_bac"/>
    <property type="match status" value="1"/>
</dbReference>
<evidence type="ECO:0000256" key="2">
    <source>
        <dbReference type="ARBA" id="ARBA00009446"/>
    </source>
</evidence>
<dbReference type="EC" id="5.6.2.1" evidence="10"/>
<evidence type="ECO:0000256" key="9">
    <source>
        <dbReference type="ARBA" id="ARBA00023235"/>
    </source>
</evidence>
<dbReference type="Proteomes" id="UP000824107">
    <property type="component" value="Unassembled WGS sequence"/>
</dbReference>
<evidence type="ECO:0000313" key="14">
    <source>
        <dbReference type="Proteomes" id="UP000824107"/>
    </source>
</evidence>
<dbReference type="GO" id="GO:0005694">
    <property type="term" value="C:chromosome"/>
    <property type="evidence" value="ECO:0007669"/>
    <property type="project" value="InterPro"/>
</dbReference>
<dbReference type="PANTHER" id="PTHR42785">
    <property type="entry name" value="DNA TOPOISOMERASE, TYPE IA, CORE"/>
    <property type="match status" value="1"/>
</dbReference>
<name>A0A9D1M580_9PROT</name>
<evidence type="ECO:0000256" key="3">
    <source>
        <dbReference type="ARBA" id="ARBA00022723"/>
    </source>
</evidence>
<comment type="caution">
    <text evidence="13">The sequence shown here is derived from an EMBL/GenBank/DDBJ whole genome shotgun (WGS) entry which is preliminary data.</text>
</comment>
<evidence type="ECO:0000259" key="11">
    <source>
        <dbReference type="PROSITE" id="PS50880"/>
    </source>
</evidence>
<dbReference type="InterPro" id="IPR003601">
    <property type="entry name" value="Topo_IA_2"/>
</dbReference>
<dbReference type="InterPro" id="IPR023406">
    <property type="entry name" value="Topo_IA_AS"/>
</dbReference>
<dbReference type="SMART" id="SM00436">
    <property type="entry name" value="TOP1Bc"/>
    <property type="match status" value="1"/>
</dbReference>
<dbReference type="PANTHER" id="PTHR42785:SF1">
    <property type="entry name" value="DNA TOPOISOMERASE"/>
    <property type="match status" value="1"/>
</dbReference>
<comment type="catalytic activity">
    <reaction evidence="1 10">
        <text>ATP-independent breakage of single-stranded DNA, followed by passage and rejoining.</text>
        <dbReference type="EC" id="5.6.2.1"/>
    </reaction>
</comment>
<proteinExistence type="inferred from homology"/>
<dbReference type="InterPro" id="IPR013497">
    <property type="entry name" value="Topo_IA_cen"/>
</dbReference>
<dbReference type="EMBL" id="DVNC01000050">
    <property type="protein sequence ID" value="HIU53894.1"/>
    <property type="molecule type" value="Genomic_DNA"/>
</dbReference>
<organism evidence="13 14">
    <name type="scientific">Candidatus Scatocola faecipullorum</name>
    <dbReference type="NCBI Taxonomy" id="2840917"/>
    <lineage>
        <taxon>Bacteria</taxon>
        <taxon>Pseudomonadati</taxon>
        <taxon>Pseudomonadota</taxon>
        <taxon>Alphaproteobacteria</taxon>
        <taxon>Rhodospirillales</taxon>
        <taxon>Rhodospirillaceae</taxon>
        <taxon>Rhodospirillaceae incertae sedis</taxon>
        <taxon>Candidatus Scatocola</taxon>
    </lineage>
</organism>
<dbReference type="Gene3D" id="3.40.50.140">
    <property type="match status" value="1"/>
</dbReference>
<keyword evidence="5" id="KW-0862">Zinc</keyword>
<dbReference type="GO" id="GO:0003677">
    <property type="term" value="F:DNA binding"/>
    <property type="evidence" value="ECO:0007669"/>
    <property type="project" value="UniProtKB-KW"/>
</dbReference>
<accession>A0A9D1M580</accession>
<evidence type="ECO:0000256" key="5">
    <source>
        <dbReference type="ARBA" id="ARBA00022833"/>
    </source>
</evidence>
<dbReference type="InterPro" id="IPR025589">
    <property type="entry name" value="Toprim_C_rpt"/>
</dbReference>
<dbReference type="InterPro" id="IPR034149">
    <property type="entry name" value="TOPRIM_TopoI"/>
</dbReference>
<dbReference type="PRINTS" id="PR00417">
    <property type="entry name" value="PRTPISMRASEI"/>
</dbReference>
<feature type="site" description="Interaction with DNA" evidence="10">
    <location>
        <position position="141"/>
    </location>
</feature>
<sequence>MKLVIVESPAKAKTINKYLGSDYKVLASFGHIRDLPSKDGSVNPDEDFAMTWELSPGGKKRLNDIIAAVKDADTIVLASDPDREGEAIAWHILEELTARKKIKDKKIERVVFHEITKSAVTEAIKNPRQIDNNLVSAYMARRALDYLVGFTLSPVLWRKLPGSKSAGRVQSVALRLICDRETEIEKFKAEEYWTVDADLITKTQALIKTRLITLDGKKLEKFDLNTEAKALDAKAKIEAQDFAVSNVERKKTNRYPAPPFTTSTLQQEAARKLRFSAKKTMQIAQKLYEEGLITYMRTDAVNLSKEAIEACRAAILKYFGEAYLPKTAKEYKTKSKNAQEAHEAIRPAHVDETPKKLETKLDSDAHKLYELIWKRTVACQMNPAIMDKVTVDATSADGKIVLRANGQVINFDGFLKLYVESKDDSDEDDENRILPNVETGESVTKGEIRPEQHFTTPPPRFTEASLVKKLEELGIGRPSTYASIIAVLQDRKYVRVEKLRFIPEDRGRIVTVFLENFFKKYVEYDFTAQLEEYLDDISNGEMEWKKLLGGFWTKFIKNIDAVQPLQISEVIEKIDEVLSYHLFPPREDGSDPRICPECGKGRLSIKLGKFGAFLGCSNYPECKYTKPLTDVTEEMSSDTPKAPNPEDKTMGELNGLKVYLKKGPYGFYIQLGEDATATTEKPKRVALPRNLKPEDVTPEQALILASLPRQLGNGIEANIGKFGQYLKQGNKSKSLTGNDNIFNITLERAEEILKNVAERPAGKILGQNPKDKADITVLSGRYGPYIKCGKNNYAIPREFKDRELTLEDALKIIAAKK</sequence>
<dbReference type="PROSITE" id="PS50880">
    <property type="entry name" value="TOPRIM"/>
    <property type="match status" value="1"/>
</dbReference>
<keyword evidence="8 10" id="KW-0238">DNA-binding</keyword>
<keyword evidence="3" id="KW-0479">Metal-binding</keyword>
<dbReference type="Pfam" id="PF13368">
    <property type="entry name" value="Toprim_C_rpt"/>
    <property type="match status" value="2"/>
</dbReference>
<dbReference type="Gene3D" id="1.10.460.10">
    <property type="entry name" value="Topoisomerase I, domain 2"/>
    <property type="match status" value="1"/>
</dbReference>
<dbReference type="Pfam" id="PF01396">
    <property type="entry name" value="Zn_ribbon_Top1"/>
    <property type="match status" value="1"/>
</dbReference>
<keyword evidence="9 10" id="KW-0413">Isomerase</keyword>
<evidence type="ECO:0000256" key="8">
    <source>
        <dbReference type="ARBA" id="ARBA00023125"/>
    </source>
</evidence>
<comment type="subunit">
    <text evidence="10">Monomer.</text>
</comment>
<dbReference type="SMART" id="SM00437">
    <property type="entry name" value="TOP1Ac"/>
    <property type="match status" value="1"/>
</dbReference>
<dbReference type="InterPro" id="IPR013825">
    <property type="entry name" value="Topo_IA_cen_sub2"/>
</dbReference>
<dbReference type="Gene3D" id="1.10.290.10">
    <property type="entry name" value="Topoisomerase I, domain 4"/>
    <property type="match status" value="1"/>
</dbReference>
<comment type="function">
    <text evidence="10">Releases the supercoiling and torsional tension of DNA, which is introduced during the DNA replication and transcription, by transiently cleaving and rejoining one strand of the DNA duplex. Introduces a single-strand break via transesterification at a target site in duplex DNA. The scissile phosphodiester is attacked by the catalytic tyrosine of the enzyme, resulting in the formation of a DNA-(5'-phosphotyrosyl)-enzyme intermediate and the expulsion of a 3'-OH DNA strand. The free DNA strand then undergoes passage around the unbroken strand, thus removing DNA supercoils. Finally, in the religation step, the DNA 3'-OH attacks the covalent intermediate to expel the active-site tyrosine and restore the DNA phosphodiester backbone.</text>
</comment>
<dbReference type="CDD" id="cd00186">
    <property type="entry name" value="TOP1Ac"/>
    <property type="match status" value="1"/>
</dbReference>
<dbReference type="InterPro" id="IPR013498">
    <property type="entry name" value="Topo_IA_Znf"/>
</dbReference>
<dbReference type="SUPFAM" id="SSF56712">
    <property type="entry name" value="Prokaryotic type I DNA topoisomerase"/>
    <property type="match status" value="1"/>
</dbReference>
<dbReference type="GO" id="GO:0006265">
    <property type="term" value="P:DNA topological change"/>
    <property type="evidence" value="ECO:0007669"/>
    <property type="project" value="UniProtKB-UniRule"/>
</dbReference>
<comment type="similarity">
    <text evidence="2 10">Belongs to the type IA topoisomerase family.</text>
</comment>
<feature type="site" description="Interaction with DNA" evidence="10">
    <location>
        <position position="31"/>
    </location>
</feature>
<feature type="domain" description="Toprim" evidence="11">
    <location>
        <begin position="1"/>
        <end position="115"/>
    </location>
</feature>
<feature type="site" description="Interaction with DNA" evidence="10">
    <location>
        <position position="157"/>
    </location>
</feature>
<evidence type="ECO:0000259" key="12">
    <source>
        <dbReference type="PROSITE" id="PS52039"/>
    </source>
</evidence>
<dbReference type="InterPro" id="IPR003602">
    <property type="entry name" value="Topo_IA_DNA-bd_dom"/>
</dbReference>
<gene>
    <name evidence="10 13" type="primary">topA</name>
    <name evidence="13" type="ORF">IAD20_07425</name>
</gene>